<organism evidence="2 3">
    <name type="scientific">Novosphingobium aquae</name>
    <dbReference type="NCBI Taxonomy" id="3133435"/>
    <lineage>
        <taxon>Bacteria</taxon>
        <taxon>Pseudomonadati</taxon>
        <taxon>Pseudomonadota</taxon>
        <taxon>Alphaproteobacteria</taxon>
        <taxon>Sphingomonadales</taxon>
        <taxon>Sphingomonadaceae</taxon>
        <taxon>Novosphingobium</taxon>
    </lineage>
</organism>
<name>A0ABU8S9R8_9SPHN</name>
<comment type="caution">
    <text evidence="2">The sequence shown here is derived from an EMBL/GenBank/DDBJ whole genome shotgun (WGS) entry which is preliminary data.</text>
</comment>
<keyword evidence="3" id="KW-1185">Reference proteome</keyword>
<proteinExistence type="predicted"/>
<accession>A0ABU8S9R8</accession>
<dbReference type="InterPro" id="IPR045465">
    <property type="entry name" value="Trans_reg_dom"/>
</dbReference>
<gene>
    <name evidence="2" type="ORF">WG900_12055</name>
</gene>
<dbReference type="Pfam" id="PF20109">
    <property type="entry name" value="Trans_reg_dom"/>
    <property type="match status" value="1"/>
</dbReference>
<protein>
    <submittedName>
        <fullName evidence="2">DUF6499 domain-containing protein</fullName>
    </submittedName>
</protein>
<dbReference type="EMBL" id="JBBHJY010000005">
    <property type="protein sequence ID" value="MEJ6010649.1"/>
    <property type="molecule type" value="Genomic_DNA"/>
</dbReference>
<evidence type="ECO:0000259" key="1">
    <source>
        <dbReference type="Pfam" id="PF20109"/>
    </source>
</evidence>
<dbReference type="Proteomes" id="UP001379235">
    <property type="component" value="Unassembled WGS sequence"/>
</dbReference>
<evidence type="ECO:0000313" key="3">
    <source>
        <dbReference type="Proteomes" id="UP001379235"/>
    </source>
</evidence>
<reference evidence="2 3" key="1">
    <citation type="submission" date="2024-03" db="EMBL/GenBank/DDBJ databases">
        <authorList>
            <person name="Jo J.-H."/>
        </authorList>
    </citation>
    <scope>NUCLEOTIDE SEQUENCE [LARGE SCALE GENOMIC DNA]</scope>
    <source>
        <strain evidence="2 3">AS3R-12</strain>
    </source>
</reference>
<feature type="domain" description="Transcriptional regulator-like" evidence="1">
    <location>
        <begin position="5"/>
        <end position="62"/>
    </location>
</feature>
<dbReference type="RefSeq" id="WP_339967400.1">
    <property type="nucleotide sequence ID" value="NZ_JBBHJY010000005.1"/>
</dbReference>
<evidence type="ECO:0000313" key="2">
    <source>
        <dbReference type="EMBL" id="MEJ6010649.1"/>
    </source>
</evidence>
<sequence>MSTGSEAKQRLPVLDFTGFAQEFLRRNREYRAQYARISEAMAPDTLPREAKEMARTWGLMFPMPARRTG</sequence>